<dbReference type="EMBL" id="CAEY01001007">
    <property type="status" value="NOT_ANNOTATED_CDS"/>
    <property type="molecule type" value="Genomic_DNA"/>
</dbReference>
<dbReference type="Gene3D" id="3.40.50.1820">
    <property type="entry name" value="alpha/beta hydrolase"/>
    <property type="match status" value="1"/>
</dbReference>
<comment type="similarity">
    <text evidence="2 4">Belongs to the AB hydrolase superfamily. Lipase family.</text>
</comment>
<dbReference type="EnsemblMetazoa" id="tetur35g00020.1">
    <property type="protein sequence ID" value="tetur35g00020.1"/>
    <property type="gene ID" value="tetur35g00020"/>
</dbReference>
<name>T1L329_TETUR</name>
<dbReference type="InterPro" id="IPR000734">
    <property type="entry name" value="TAG_lipase"/>
</dbReference>
<dbReference type="InterPro" id="IPR029058">
    <property type="entry name" value="AB_hydrolase_fold"/>
</dbReference>
<dbReference type="GO" id="GO:0005615">
    <property type="term" value="C:extracellular space"/>
    <property type="evidence" value="ECO:0007669"/>
    <property type="project" value="TreeGrafter"/>
</dbReference>
<evidence type="ECO:0000313" key="6">
    <source>
        <dbReference type="EnsemblMetazoa" id="tetur35g00020.1"/>
    </source>
</evidence>
<dbReference type="AlphaFoldDB" id="T1L329"/>
<dbReference type="GO" id="GO:0016042">
    <property type="term" value="P:lipid catabolic process"/>
    <property type="evidence" value="ECO:0007669"/>
    <property type="project" value="TreeGrafter"/>
</dbReference>
<dbReference type="Proteomes" id="UP000015104">
    <property type="component" value="Unassembled WGS sequence"/>
</dbReference>
<evidence type="ECO:0000256" key="3">
    <source>
        <dbReference type="ARBA" id="ARBA00022525"/>
    </source>
</evidence>
<evidence type="ECO:0000256" key="1">
    <source>
        <dbReference type="ARBA" id="ARBA00004613"/>
    </source>
</evidence>
<evidence type="ECO:0000259" key="5">
    <source>
        <dbReference type="Pfam" id="PF00151"/>
    </source>
</evidence>
<evidence type="ECO:0000256" key="4">
    <source>
        <dbReference type="RuleBase" id="RU004262"/>
    </source>
</evidence>
<reference evidence="7" key="1">
    <citation type="submission" date="2011-08" db="EMBL/GenBank/DDBJ databases">
        <authorList>
            <person name="Rombauts S."/>
        </authorList>
    </citation>
    <scope>NUCLEOTIDE SEQUENCE</scope>
    <source>
        <strain evidence="7">London</strain>
    </source>
</reference>
<dbReference type="PANTHER" id="PTHR11610">
    <property type="entry name" value="LIPASE"/>
    <property type="match status" value="1"/>
</dbReference>
<dbReference type="HOGENOM" id="CLU_2076107_0_0_1"/>
<evidence type="ECO:0000313" key="7">
    <source>
        <dbReference type="Proteomes" id="UP000015104"/>
    </source>
</evidence>
<reference evidence="6" key="2">
    <citation type="submission" date="2015-06" db="UniProtKB">
        <authorList>
            <consortium name="EnsemblMetazoa"/>
        </authorList>
    </citation>
    <scope>IDENTIFICATION</scope>
</reference>
<sequence>MSESVHSNRAKYLFYWQVVTNASVVGFSLADCIKTLNEIYGLNFADVQLIGHSSGSHVAWICGEPGPLFNEEHPTYRRNSENFGLGLVDSVGTVDYFPNGGLFKNGFIQGNFMQSLIG</sequence>
<proteinExistence type="inferred from homology"/>
<dbReference type="SUPFAM" id="SSF53474">
    <property type="entry name" value="alpha/beta-Hydrolases"/>
    <property type="match status" value="1"/>
</dbReference>
<keyword evidence="7" id="KW-1185">Reference proteome</keyword>
<accession>T1L329</accession>
<feature type="domain" description="Lipase" evidence="5">
    <location>
        <begin position="11"/>
        <end position="64"/>
    </location>
</feature>
<dbReference type="Pfam" id="PF00151">
    <property type="entry name" value="Lipase"/>
    <property type="match status" value="1"/>
</dbReference>
<dbReference type="InterPro" id="IPR013818">
    <property type="entry name" value="Lipase"/>
</dbReference>
<keyword evidence="3" id="KW-0964">Secreted</keyword>
<protein>
    <recommendedName>
        <fullName evidence="5">Lipase domain-containing protein</fullName>
    </recommendedName>
</protein>
<organism evidence="6 7">
    <name type="scientific">Tetranychus urticae</name>
    <name type="common">Two-spotted spider mite</name>
    <dbReference type="NCBI Taxonomy" id="32264"/>
    <lineage>
        <taxon>Eukaryota</taxon>
        <taxon>Metazoa</taxon>
        <taxon>Ecdysozoa</taxon>
        <taxon>Arthropoda</taxon>
        <taxon>Chelicerata</taxon>
        <taxon>Arachnida</taxon>
        <taxon>Acari</taxon>
        <taxon>Acariformes</taxon>
        <taxon>Trombidiformes</taxon>
        <taxon>Prostigmata</taxon>
        <taxon>Eleutherengona</taxon>
        <taxon>Raphignathae</taxon>
        <taxon>Tetranychoidea</taxon>
        <taxon>Tetranychidae</taxon>
        <taxon>Tetranychus</taxon>
    </lineage>
</organism>
<comment type="subcellular location">
    <subcellularLocation>
        <location evidence="1">Secreted</location>
    </subcellularLocation>
</comment>
<evidence type="ECO:0000256" key="2">
    <source>
        <dbReference type="ARBA" id="ARBA00010701"/>
    </source>
</evidence>
<dbReference type="GO" id="GO:0016298">
    <property type="term" value="F:lipase activity"/>
    <property type="evidence" value="ECO:0007669"/>
    <property type="project" value="InterPro"/>
</dbReference>